<accession>A0A7S4DJ38</accession>
<gene>
    <name evidence="2" type="ORF">LGLO00237_LOCUS6119</name>
</gene>
<protein>
    <submittedName>
        <fullName evidence="2">Uncharacterized protein</fullName>
    </submittedName>
</protein>
<name>A0A7S4DJ38_9EUKA</name>
<proteinExistence type="predicted"/>
<evidence type="ECO:0000313" key="2">
    <source>
        <dbReference type="EMBL" id="CAE0653308.1"/>
    </source>
</evidence>
<sequence>MLDRGGEELINLCIQASVEVFQASVESKGKETPKQKKLDPSKTSKPRKSANPKKAKKKLDMKHRPMVDPVTGEELPETGDKSIGGLLARIRPEELEALKRGDFKGLQSLQTSLEEGMPGLEPLDSLDDQRQMPKPLSDLPLIKGYTACRILPMDSVGLREGDVVQVFGLKHSMGYNGRIGFLSGLTSNGRYAVQLISNQPKAESFDLVDYLDGKVRVKPKNLRRISDVRIISPAFWEIFASNRLKKKPARFWKIRDDEQVFVPIMVRPNREGTQAGLIQPGDVVFEVQLYQGWIYHFSGWINTEHLERVPTN</sequence>
<dbReference type="EMBL" id="HBIV01008167">
    <property type="protein sequence ID" value="CAE0653308.1"/>
    <property type="molecule type" value="Transcribed_RNA"/>
</dbReference>
<evidence type="ECO:0000256" key="1">
    <source>
        <dbReference type="SAM" id="MobiDB-lite"/>
    </source>
</evidence>
<feature type="compositionally biased region" description="Basic residues" evidence="1">
    <location>
        <begin position="44"/>
        <end position="61"/>
    </location>
</feature>
<feature type="compositionally biased region" description="Basic and acidic residues" evidence="1">
    <location>
        <begin position="27"/>
        <end position="42"/>
    </location>
</feature>
<organism evidence="2">
    <name type="scientific">Lotharella globosa</name>
    <dbReference type="NCBI Taxonomy" id="91324"/>
    <lineage>
        <taxon>Eukaryota</taxon>
        <taxon>Sar</taxon>
        <taxon>Rhizaria</taxon>
        <taxon>Cercozoa</taxon>
        <taxon>Chlorarachniophyceae</taxon>
        <taxon>Lotharella</taxon>
    </lineage>
</organism>
<dbReference type="AlphaFoldDB" id="A0A7S4DJ38"/>
<feature type="region of interest" description="Disordered" evidence="1">
    <location>
        <begin position="25"/>
        <end position="79"/>
    </location>
</feature>
<reference evidence="2" key="1">
    <citation type="submission" date="2021-01" db="EMBL/GenBank/DDBJ databases">
        <authorList>
            <person name="Corre E."/>
            <person name="Pelletier E."/>
            <person name="Niang G."/>
            <person name="Scheremetjew M."/>
            <person name="Finn R."/>
            <person name="Kale V."/>
            <person name="Holt S."/>
            <person name="Cochrane G."/>
            <person name="Meng A."/>
            <person name="Brown T."/>
            <person name="Cohen L."/>
        </authorList>
    </citation>
    <scope>NUCLEOTIDE SEQUENCE</scope>
    <source>
        <strain evidence="2">CCCM811</strain>
    </source>
</reference>